<reference evidence="1" key="1">
    <citation type="submission" date="2013-07" db="EMBL/GenBank/DDBJ databases">
        <title>The genome of an arbuscular mycorrhizal fungus provides insights into the evolution of the oldest plant symbiosis.</title>
        <authorList>
            <consortium name="DOE Joint Genome Institute"/>
            <person name="Tisserant E."/>
            <person name="Malbreil M."/>
            <person name="Kuo A."/>
            <person name="Kohler A."/>
            <person name="Symeonidi A."/>
            <person name="Balestrini R."/>
            <person name="Charron P."/>
            <person name="Duensing N."/>
            <person name="Frei-dit-Frey N."/>
            <person name="Gianinazzi-Pearson V."/>
            <person name="Gilbert B."/>
            <person name="Handa Y."/>
            <person name="Hijri M."/>
            <person name="Kaul R."/>
            <person name="Kawaguchi M."/>
            <person name="Krajinski F."/>
            <person name="Lammers P."/>
            <person name="Lapierre D."/>
            <person name="Masclaux F.G."/>
            <person name="Murat C."/>
            <person name="Morin E."/>
            <person name="Ndikumana S."/>
            <person name="Pagni M."/>
            <person name="Petitpierre D."/>
            <person name="Requena N."/>
            <person name="Rosikiewicz P."/>
            <person name="Riley R."/>
            <person name="Saito K."/>
            <person name="San Clemente H."/>
            <person name="Shapiro H."/>
            <person name="van Tuinen D."/>
            <person name="Becard G."/>
            <person name="Bonfante P."/>
            <person name="Paszkowski U."/>
            <person name="Shachar-Hill Y."/>
            <person name="Young J.P."/>
            <person name="Sanders I.R."/>
            <person name="Henrissat B."/>
            <person name="Rensing S.A."/>
            <person name="Grigoriev I.V."/>
            <person name="Corradi N."/>
            <person name="Roux C."/>
            <person name="Martin F."/>
        </authorList>
    </citation>
    <scope>NUCLEOTIDE SEQUENCE</scope>
    <source>
        <strain evidence="1">DAOM 197198</strain>
    </source>
</reference>
<sequence length="128" mass="14625">MTVILISICGITFITNKSIERDYKVEAKATQYFSLSLGRDRNKNSKAKVSNIRMNNNLNGIVELVTQNVVRSLNYLLKQCLSNNPKLLHIMCHFLILELLHNYAISQLLCHQNSILTFSAITCMKRIP</sequence>
<dbReference type="VEuPathDB" id="FungiDB:RhiirFUN_008255"/>
<organism evidence="1">
    <name type="scientific">Rhizophagus irregularis (strain DAOM 181602 / DAOM 197198 / MUCL 43194)</name>
    <name type="common">Arbuscular mycorrhizal fungus</name>
    <name type="synonym">Glomus intraradices</name>
    <dbReference type="NCBI Taxonomy" id="747089"/>
    <lineage>
        <taxon>Eukaryota</taxon>
        <taxon>Fungi</taxon>
        <taxon>Fungi incertae sedis</taxon>
        <taxon>Mucoromycota</taxon>
        <taxon>Glomeromycotina</taxon>
        <taxon>Glomeromycetes</taxon>
        <taxon>Glomerales</taxon>
        <taxon>Glomeraceae</taxon>
        <taxon>Rhizophagus</taxon>
    </lineage>
</organism>
<evidence type="ECO:0000313" key="1">
    <source>
        <dbReference type="EMBL" id="ESA03807.1"/>
    </source>
</evidence>
<dbReference type="EMBL" id="KI294795">
    <property type="protein sequence ID" value="ESA03807.1"/>
    <property type="molecule type" value="Genomic_DNA"/>
</dbReference>
<gene>
    <name evidence="1" type="ORF">GLOINDRAFT_85681</name>
</gene>
<dbReference type="HOGENOM" id="CLU_1960748_0_0_1"/>
<proteinExistence type="predicted"/>
<accession>U9T8R4</accession>
<name>U9T8R4_RHIID</name>
<dbReference type="AlphaFoldDB" id="U9T8R4"/>
<protein>
    <submittedName>
        <fullName evidence="1">Uncharacterized protein</fullName>
    </submittedName>
</protein>